<feature type="transmembrane region" description="Helical" evidence="8">
    <location>
        <begin position="265"/>
        <end position="286"/>
    </location>
</feature>
<evidence type="ECO:0000256" key="8">
    <source>
        <dbReference type="SAM" id="Phobius"/>
    </source>
</evidence>
<evidence type="ECO:0000256" key="6">
    <source>
        <dbReference type="ARBA" id="ARBA00022989"/>
    </source>
</evidence>
<dbReference type="InterPro" id="IPR037185">
    <property type="entry name" value="EmrE-like"/>
</dbReference>
<evidence type="ECO:0000256" key="2">
    <source>
        <dbReference type="ARBA" id="ARBA00007362"/>
    </source>
</evidence>
<feature type="transmembrane region" description="Helical" evidence="8">
    <location>
        <begin position="125"/>
        <end position="143"/>
    </location>
</feature>
<feature type="transmembrane region" description="Helical" evidence="8">
    <location>
        <begin position="171"/>
        <end position="190"/>
    </location>
</feature>
<feature type="transmembrane region" description="Helical" evidence="8">
    <location>
        <begin position="97"/>
        <end position="118"/>
    </location>
</feature>
<evidence type="ECO:0000256" key="4">
    <source>
        <dbReference type="ARBA" id="ARBA00022475"/>
    </source>
</evidence>
<dbReference type="Pfam" id="PF00892">
    <property type="entry name" value="EamA"/>
    <property type="match status" value="1"/>
</dbReference>
<evidence type="ECO:0000256" key="5">
    <source>
        <dbReference type="ARBA" id="ARBA00022692"/>
    </source>
</evidence>
<dbReference type="PANTHER" id="PTHR22911">
    <property type="entry name" value="ACYL-MALONYL CONDENSING ENZYME-RELATED"/>
    <property type="match status" value="1"/>
</dbReference>
<sequence>MLLSGNGIAVCAFLVWGLLPLYFQYIPNANVLEILSIRVLFSIPCIYLLLKALRIPMGKIWAAMHNKKTVFLCFLAGMFNFMSLYSFTWAVTHEQVLAASLGYFINPIFSIVFGVLFLKDRLSTFQSVAVALSIAGIGCQVYYYGELPWLSLIMGGAFALYGLMKKFIRLDALSIMMIELITILPLALGFLFHDLWQQTSVFQSGDTPKILLYLLSAPVTLIPLVLFSMAVERTNLIMIGFIQYIEPSIQFLLAVIVFGEALLQVKVMSFGLIWLGLLLCIIEMTFRKKRPPMQKALG</sequence>
<comment type="caution">
    <text evidence="10">The sequence shown here is derived from an EMBL/GenBank/DDBJ whole genome shotgun (WGS) entry which is preliminary data.</text>
</comment>
<organism evidence="10 11">
    <name type="scientific">Photobacterium aphoticum</name>
    <dbReference type="NCBI Taxonomy" id="754436"/>
    <lineage>
        <taxon>Bacteria</taxon>
        <taxon>Pseudomonadati</taxon>
        <taxon>Pseudomonadota</taxon>
        <taxon>Gammaproteobacteria</taxon>
        <taxon>Vibrionales</taxon>
        <taxon>Vibrionaceae</taxon>
        <taxon>Photobacterium</taxon>
    </lineage>
</organism>
<evidence type="ECO:0000256" key="7">
    <source>
        <dbReference type="ARBA" id="ARBA00023136"/>
    </source>
</evidence>
<accession>A0A0J1GNC9</accession>
<dbReference type="AlphaFoldDB" id="A0A0J1GNC9"/>
<evidence type="ECO:0000313" key="11">
    <source>
        <dbReference type="Proteomes" id="UP000036426"/>
    </source>
</evidence>
<keyword evidence="7 8" id="KW-0472">Membrane</keyword>
<evidence type="ECO:0000256" key="1">
    <source>
        <dbReference type="ARBA" id="ARBA00004651"/>
    </source>
</evidence>
<keyword evidence="3" id="KW-0813">Transport</keyword>
<protein>
    <submittedName>
        <fullName evidence="10">Permease</fullName>
    </submittedName>
</protein>
<keyword evidence="5 8" id="KW-0812">Transmembrane</keyword>
<keyword evidence="6 8" id="KW-1133">Transmembrane helix</keyword>
<dbReference type="Proteomes" id="UP000036426">
    <property type="component" value="Unassembled WGS sequence"/>
</dbReference>
<dbReference type="OrthoDB" id="369870at2"/>
<dbReference type="InterPro" id="IPR004626">
    <property type="entry name" value="RarD"/>
</dbReference>
<feature type="transmembrane region" description="Helical" evidence="8">
    <location>
        <begin position="210"/>
        <end position="229"/>
    </location>
</feature>
<evidence type="ECO:0000256" key="3">
    <source>
        <dbReference type="ARBA" id="ARBA00022448"/>
    </source>
</evidence>
<keyword evidence="4" id="KW-1003">Cell membrane</keyword>
<dbReference type="PATRIC" id="fig|754436.4.peg.1874"/>
<comment type="subcellular location">
    <subcellularLocation>
        <location evidence="1">Cell membrane</location>
        <topology evidence="1">Multi-pass membrane protein</topology>
    </subcellularLocation>
</comment>
<dbReference type="InterPro" id="IPR000620">
    <property type="entry name" value="EamA_dom"/>
</dbReference>
<evidence type="ECO:0000313" key="10">
    <source>
        <dbReference type="EMBL" id="KLV01225.1"/>
    </source>
</evidence>
<feature type="transmembrane region" description="Helical" evidence="8">
    <location>
        <begin position="70"/>
        <end position="91"/>
    </location>
</feature>
<dbReference type="SUPFAM" id="SSF103481">
    <property type="entry name" value="Multidrug resistance efflux transporter EmrE"/>
    <property type="match status" value="2"/>
</dbReference>
<keyword evidence="11" id="KW-1185">Reference proteome</keyword>
<dbReference type="NCBIfam" id="TIGR00688">
    <property type="entry name" value="rarD"/>
    <property type="match status" value="1"/>
</dbReference>
<feature type="transmembrane region" description="Helical" evidence="8">
    <location>
        <begin position="7"/>
        <end position="25"/>
    </location>
</feature>
<name>A0A0J1GNC9_9GAMM</name>
<dbReference type="EMBL" id="LDOV01000016">
    <property type="protein sequence ID" value="KLV01225.1"/>
    <property type="molecule type" value="Genomic_DNA"/>
</dbReference>
<feature type="transmembrane region" description="Helical" evidence="8">
    <location>
        <begin position="149"/>
        <end position="164"/>
    </location>
</feature>
<dbReference type="RefSeq" id="WP_047874018.1">
    <property type="nucleotide sequence ID" value="NZ_BMYC01000009.1"/>
</dbReference>
<feature type="domain" description="EamA" evidence="9">
    <location>
        <begin position="4"/>
        <end position="137"/>
    </location>
</feature>
<feature type="transmembrane region" description="Helical" evidence="8">
    <location>
        <begin position="31"/>
        <end position="50"/>
    </location>
</feature>
<evidence type="ECO:0000259" key="9">
    <source>
        <dbReference type="Pfam" id="PF00892"/>
    </source>
</evidence>
<gene>
    <name evidence="10" type="ORF">ABT58_08880</name>
</gene>
<comment type="similarity">
    <text evidence="2">Belongs to the EamA transporter family.</text>
</comment>
<dbReference type="GO" id="GO:0005886">
    <property type="term" value="C:plasma membrane"/>
    <property type="evidence" value="ECO:0007669"/>
    <property type="project" value="UniProtKB-SubCell"/>
</dbReference>
<proteinExistence type="inferred from homology"/>
<reference evidence="10 11" key="1">
    <citation type="submission" date="2015-05" db="EMBL/GenBank/DDBJ databases">
        <title>Photobacterium galathea sp. nov.</title>
        <authorList>
            <person name="Machado H."/>
            <person name="Gram L."/>
        </authorList>
    </citation>
    <scope>NUCLEOTIDE SEQUENCE [LARGE SCALE GENOMIC DNA]</scope>
    <source>
        <strain evidence="10 11">DSM 25995</strain>
    </source>
</reference>
<feature type="transmembrane region" description="Helical" evidence="8">
    <location>
        <begin position="236"/>
        <end position="259"/>
    </location>
</feature>
<dbReference type="PANTHER" id="PTHR22911:SF137">
    <property type="entry name" value="SOLUTE CARRIER FAMILY 35 MEMBER G2-RELATED"/>
    <property type="match status" value="1"/>
</dbReference>